<gene>
    <name evidence="1" type="ORF">TPAB3V08_LOCUS9424</name>
</gene>
<proteinExistence type="predicted"/>
<keyword evidence="2" id="KW-1185">Reference proteome</keyword>
<sequence>MYTFQETEAYRGAILKQINEKERERIKCRQELFEEGLVMKREEQLREKHMREIMNKKIDEL</sequence>
<dbReference type="Proteomes" id="UP001153148">
    <property type="component" value="Unassembled WGS sequence"/>
</dbReference>
<name>A0ABN7PA68_TIMPD</name>
<evidence type="ECO:0000313" key="2">
    <source>
        <dbReference type="Proteomes" id="UP001153148"/>
    </source>
</evidence>
<protein>
    <recommendedName>
        <fullName evidence="3">Meiosis-specific nuclear structural protein 1</fullName>
    </recommendedName>
</protein>
<evidence type="ECO:0008006" key="3">
    <source>
        <dbReference type="Google" id="ProtNLM"/>
    </source>
</evidence>
<comment type="caution">
    <text evidence="1">The sequence shown here is derived from an EMBL/GenBank/DDBJ whole genome shotgun (WGS) entry which is preliminary data.</text>
</comment>
<reference evidence="1" key="1">
    <citation type="submission" date="2021-03" db="EMBL/GenBank/DDBJ databases">
        <authorList>
            <person name="Tran Van P."/>
        </authorList>
    </citation>
    <scope>NUCLEOTIDE SEQUENCE</scope>
</reference>
<organism evidence="1 2">
    <name type="scientific">Timema podura</name>
    <name type="common">Walking stick</name>
    <dbReference type="NCBI Taxonomy" id="61482"/>
    <lineage>
        <taxon>Eukaryota</taxon>
        <taxon>Metazoa</taxon>
        <taxon>Ecdysozoa</taxon>
        <taxon>Arthropoda</taxon>
        <taxon>Hexapoda</taxon>
        <taxon>Insecta</taxon>
        <taxon>Pterygota</taxon>
        <taxon>Neoptera</taxon>
        <taxon>Polyneoptera</taxon>
        <taxon>Phasmatodea</taxon>
        <taxon>Timematodea</taxon>
        <taxon>Timematoidea</taxon>
        <taxon>Timematidae</taxon>
        <taxon>Timema</taxon>
    </lineage>
</organism>
<evidence type="ECO:0000313" key="1">
    <source>
        <dbReference type="EMBL" id="CAG2062473.1"/>
    </source>
</evidence>
<accession>A0ABN7PA68</accession>
<feature type="non-terminal residue" evidence="1">
    <location>
        <position position="61"/>
    </location>
</feature>
<dbReference type="EMBL" id="CAJPIN010020530">
    <property type="protein sequence ID" value="CAG2062473.1"/>
    <property type="molecule type" value="Genomic_DNA"/>
</dbReference>